<reference evidence="6" key="1">
    <citation type="submission" date="2022-02" db="EMBL/GenBank/DDBJ databases">
        <authorList>
            <person name="Henning P.M."/>
            <person name="McCubbin A.G."/>
            <person name="Shore J.S."/>
        </authorList>
    </citation>
    <scope>NUCLEOTIDE SEQUENCE</scope>
    <source>
        <strain evidence="6">F60SS</strain>
        <tissue evidence="6">Leaves</tissue>
    </source>
</reference>
<feature type="non-terminal residue" evidence="6">
    <location>
        <position position="1"/>
    </location>
</feature>
<evidence type="ECO:0000313" key="7">
    <source>
        <dbReference type="Proteomes" id="UP001141552"/>
    </source>
</evidence>
<dbReference type="PRINTS" id="PR00463">
    <property type="entry name" value="EP450I"/>
</dbReference>
<dbReference type="GO" id="GO:0005506">
    <property type="term" value="F:iron ion binding"/>
    <property type="evidence" value="ECO:0007669"/>
    <property type="project" value="InterPro"/>
</dbReference>
<evidence type="ECO:0000313" key="6">
    <source>
        <dbReference type="EMBL" id="KAJ4822755.1"/>
    </source>
</evidence>
<accession>A0A9Q0F2E2</accession>
<comment type="caution">
    <text evidence="6">The sequence shown here is derived from an EMBL/GenBank/DDBJ whole genome shotgun (WGS) entry which is preliminary data.</text>
</comment>
<dbReference type="GO" id="GO:0016705">
    <property type="term" value="F:oxidoreductase activity, acting on paired donors, with incorporation or reduction of molecular oxygen"/>
    <property type="evidence" value="ECO:0007669"/>
    <property type="project" value="InterPro"/>
</dbReference>
<protein>
    <recommendedName>
        <fullName evidence="8">Cytochrome P450</fullName>
    </recommendedName>
</protein>
<evidence type="ECO:0000256" key="1">
    <source>
        <dbReference type="ARBA" id="ARBA00010617"/>
    </source>
</evidence>
<dbReference type="GO" id="GO:0004497">
    <property type="term" value="F:monooxygenase activity"/>
    <property type="evidence" value="ECO:0007669"/>
    <property type="project" value="UniProtKB-KW"/>
</dbReference>
<evidence type="ECO:0000256" key="4">
    <source>
        <dbReference type="PIRSR" id="PIRSR602401-1"/>
    </source>
</evidence>
<keyword evidence="3 4" id="KW-0408">Iron</keyword>
<dbReference type="OrthoDB" id="2789670at2759"/>
<dbReference type="Gene3D" id="1.10.630.10">
    <property type="entry name" value="Cytochrome P450"/>
    <property type="match status" value="1"/>
</dbReference>
<dbReference type="SUPFAM" id="SSF48264">
    <property type="entry name" value="Cytochrome P450"/>
    <property type="match status" value="1"/>
</dbReference>
<keyword evidence="7" id="KW-1185">Reference proteome</keyword>
<dbReference type="InterPro" id="IPR002401">
    <property type="entry name" value="Cyt_P450_E_grp-I"/>
</dbReference>
<dbReference type="EMBL" id="JAKUCV010007582">
    <property type="protein sequence ID" value="KAJ4822755.1"/>
    <property type="molecule type" value="Genomic_DNA"/>
</dbReference>
<evidence type="ECO:0000256" key="2">
    <source>
        <dbReference type="ARBA" id="ARBA00022723"/>
    </source>
</evidence>
<proteinExistence type="inferred from homology"/>
<comment type="similarity">
    <text evidence="1 5">Belongs to the cytochrome P450 family.</text>
</comment>
<dbReference type="PROSITE" id="PS00086">
    <property type="entry name" value="CYTOCHROME_P450"/>
    <property type="match status" value="1"/>
</dbReference>
<dbReference type="Pfam" id="PF00067">
    <property type="entry name" value="p450"/>
    <property type="match status" value="1"/>
</dbReference>
<dbReference type="PANTHER" id="PTHR47955">
    <property type="entry name" value="CYTOCHROME P450 FAMILY 71 PROTEIN"/>
    <property type="match status" value="1"/>
</dbReference>
<dbReference type="InterPro" id="IPR001128">
    <property type="entry name" value="Cyt_P450"/>
</dbReference>
<dbReference type="InterPro" id="IPR036396">
    <property type="entry name" value="Cyt_P450_sf"/>
</dbReference>
<sequence length="139" mass="15700">FSLASPPPTVIPRETCERVKLEGYDIPPKTRILINTWAIQRDPKAWDRPEEFSPERFANSSVDFRGQGSRFMPFGGGRRLCPGLSFAIAEAELVLANLLYLFSWELQDGVTAESLDMTESKMIVHRKTPLLLIPVMHSP</sequence>
<organism evidence="6 7">
    <name type="scientific">Turnera subulata</name>
    <dbReference type="NCBI Taxonomy" id="218843"/>
    <lineage>
        <taxon>Eukaryota</taxon>
        <taxon>Viridiplantae</taxon>
        <taxon>Streptophyta</taxon>
        <taxon>Embryophyta</taxon>
        <taxon>Tracheophyta</taxon>
        <taxon>Spermatophyta</taxon>
        <taxon>Magnoliopsida</taxon>
        <taxon>eudicotyledons</taxon>
        <taxon>Gunneridae</taxon>
        <taxon>Pentapetalae</taxon>
        <taxon>rosids</taxon>
        <taxon>fabids</taxon>
        <taxon>Malpighiales</taxon>
        <taxon>Passifloraceae</taxon>
        <taxon>Turnera</taxon>
    </lineage>
</organism>
<feature type="binding site" description="axial binding residue" evidence="4">
    <location>
        <position position="81"/>
    </location>
    <ligand>
        <name>heme</name>
        <dbReference type="ChEBI" id="CHEBI:30413"/>
    </ligand>
    <ligandPart>
        <name>Fe</name>
        <dbReference type="ChEBI" id="CHEBI:18248"/>
    </ligandPart>
</feature>
<evidence type="ECO:0008006" key="8">
    <source>
        <dbReference type="Google" id="ProtNLM"/>
    </source>
</evidence>
<comment type="cofactor">
    <cofactor evidence="4">
        <name>heme</name>
        <dbReference type="ChEBI" id="CHEBI:30413"/>
    </cofactor>
</comment>
<keyword evidence="5" id="KW-0503">Monooxygenase</keyword>
<dbReference type="Proteomes" id="UP001141552">
    <property type="component" value="Unassembled WGS sequence"/>
</dbReference>
<keyword evidence="5" id="KW-0560">Oxidoreductase</keyword>
<name>A0A9Q0F2E2_9ROSI</name>
<evidence type="ECO:0000256" key="5">
    <source>
        <dbReference type="RuleBase" id="RU000461"/>
    </source>
</evidence>
<evidence type="ECO:0000256" key="3">
    <source>
        <dbReference type="ARBA" id="ARBA00023004"/>
    </source>
</evidence>
<dbReference type="PANTHER" id="PTHR47955:SF18">
    <property type="entry name" value="CYTOCHROME P450 71A1-LIKE"/>
    <property type="match status" value="1"/>
</dbReference>
<reference evidence="6" key="2">
    <citation type="journal article" date="2023" name="Plants (Basel)">
        <title>Annotation of the Turnera subulata (Passifloraceae) Draft Genome Reveals the S-Locus Evolved after the Divergence of Turneroideae from Passifloroideae in a Stepwise Manner.</title>
        <authorList>
            <person name="Henning P.M."/>
            <person name="Roalson E.H."/>
            <person name="Mir W."/>
            <person name="McCubbin A.G."/>
            <person name="Shore J.S."/>
        </authorList>
    </citation>
    <scope>NUCLEOTIDE SEQUENCE</scope>
    <source>
        <strain evidence="6">F60SS</strain>
    </source>
</reference>
<dbReference type="AlphaFoldDB" id="A0A9Q0F2E2"/>
<gene>
    <name evidence="6" type="ORF">Tsubulata_004142</name>
</gene>
<keyword evidence="4 5" id="KW-0349">Heme</keyword>
<keyword evidence="2 4" id="KW-0479">Metal-binding</keyword>
<dbReference type="GO" id="GO:0020037">
    <property type="term" value="F:heme binding"/>
    <property type="evidence" value="ECO:0007669"/>
    <property type="project" value="InterPro"/>
</dbReference>
<dbReference type="InterPro" id="IPR017972">
    <property type="entry name" value="Cyt_P450_CS"/>
</dbReference>